<reference evidence="1" key="1">
    <citation type="submission" date="2023-04" db="EMBL/GenBank/DDBJ databases">
        <title>Draft Genome sequencing of Naganishia species isolated from polar environments using Oxford Nanopore Technology.</title>
        <authorList>
            <person name="Leo P."/>
            <person name="Venkateswaran K."/>
        </authorList>
    </citation>
    <scope>NUCLEOTIDE SEQUENCE</scope>
    <source>
        <strain evidence="1">MNA-CCFEE 5425</strain>
    </source>
</reference>
<sequence>MPVDNLEAPDSLLCIAQSPSHSSDTKDRERFFCATIDPSVFQSQTTGTTAQDTPSHDSSVPVKQIPDAPHGRALSEWFSIGDLKGQELHAAAAAIFQARHAREKEAGTFRDETYSGKSTDDFSAVKQDDNLDVTPEASGSPGPSQESNSEFHFSYIGHIVPHPQTSTGSANNTRHSKLSKVGHVSFSPENLEEPAAGVVKDGELTVA</sequence>
<keyword evidence="2" id="KW-1185">Reference proteome</keyword>
<gene>
    <name evidence="1" type="ORF">QFC22_006284</name>
</gene>
<dbReference type="Proteomes" id="UP001243375">
    <property type="component" value="Unassembled WGS sequence"/>
</dbReference>
<evidence type="ECO:0000313" key="1">
    <source>
        <dbReference type="EMBL" id="KAJ9112527.1"/>
    </source>
</evidence>
<dbReference type="EMBL" id="JASBWU010000025">
    <property type="protein sequence ID" value="KAJ9112527.1"/>
    <property type="molecule type" value="Genomic_DNA"/>
</dbReference>
<proteinExistence type="predicted"/>
<name>A0ACC2WN83_9TREE</name>
<protein>
    <submittedName>
        <fullName evidence="1">Uncharacterized protein</fullName>
    </submittedName>
</protein>
<accession>A0ACC2WN83</accession>
<organism evidence="1 2">
    <name type="scientific">Naganishia vaughanmartiniae</name>
    <dbReference type="NCBI Taxonomy" id="1424756"/>
    <lineage>
        <taxon>Eukaryota</taxon>
        <taxon>Fungi</taxon>
        <taxon>Dikarya</taxon>
        <taxon>Basidiomycota</taxon>
        <taxon>Agaricomycotina</taxon>
        <taxon>Tremellomycetes</taxon>
        <taxon>Filobasidiales</taxon>
        <taxon>Filobasidiaceae</taxon>
        <taxon>Naganishia</taxon>
    </lineage>
</organism>
<comment type="caution">
    <text evidence="1">The sequence shown here is derived from an EMBL/GenBank/DDBJ whole genome shotgun (WGS) entry which is preliminary data.</text>
</comment>
<evidence type="ECO:0000313" key="2">
    <source>
        <dbReference type="Proteomes" id="UP001243375"/>
    </source>
</evidence>